<dbReference type="InterPro" id="IPR001623">
    <property type="entry name" value="DnaJ_domain"/>
</dbReference>
<evidence type="ECO:0000313" key="6">
    <source>
        <dbReference type="Proteomes" id="UP000566819"/>
    </source>
</evidence>
<dbReference type="EMBL" id="JAAMPI010000070">
    <property type="protein sequence ID" value="KAF4636344.1"/>
    <property type="molecule type" value="Genomic_DNA"/>
</dbReference>
<dbReference type="OrthoDB" id="10250354at2759"/>
<feature type="domain" description="J" evidence="4">
    <location>
        <begin position="11"/>
        <end position="76"/>
    </location>
</feature>
<dbReference type="CDD" id="cd06257">
    <property type="entry name" value="DnaJ"/>
    <property type="match status" value="1"/>
</dbReference>
<sequence length="419" mass="49172">MEDNSPPSIPDYYSLLGIPQTSTPREIKQTYLRLAFRQHPDKNGGDAAATAAFQLLAEAKETLIDEPSRRIYDIRYPSIKRKWETWRSQHRQEDERVKAAKERAEAEQKEREARMAAAAEERARAEREAARKRQREELQGRWRAAERRFDDEIFEVNRKIRRLDAELAKLRTAEKMDEERVLAEKFRRGYDGAFPESKIVESQEEKAQAELERLRRSAAQKIKKSEVEGARERLDFIEDEKQKQWEEIWAPNGCNGVMDSSIKDDLLKRRYAQKIRKEKAKAEKLAKEEAAKEDVAEFKARWEEAARRQAEYRAAELEAKLYREKAEKEEVERVHQKLEAERLGARNLEASRLLAELVKEIRDKKIRAERLAEEILMNAAREQQKTEEFVRACTCMVSFEWVLLVSWMSDGDAEMDPGM</sequence>
<dbReference type="InterPro" id="IPR036869">
    <property type="entry name" value="J_dom_sf"/>
</dbReference>
<dbReference type="SUPFAM" id="SSF46565">
    <property type="entry name" value="Chaperone J-domain"/>
    <property type="match status" value="1"/>
</dbReference>
<feature type="coiled-coil region" evidence="2">
    <location>
        <begin position="197"/>
        <end position="228"/>
    </location>
</feature>
<dbReference type="InterPro" id="IPR051938">
    <property type="entry name" value="Apopto_cytoskel_mod"/>
</dbReference>
<proteinExistence type="predicted"/>
<evidence type="ECO:0000313" key="5">
    <source>
        <dbReference type="EMBL" id="KAF4636344.1"/>
    </source>
</evidence>
<dbReference type="Gene3D" id="1.10.287.110">
    <property type="entry name" value="DnaJ domain"/>
    <property type="match status" value="1"/>
</dbReference>
<name>A0A8H4W9Z8_9HELO</name>
<evidence type="ECO:0000256" key="1">
    <source>
        <dbReference type="ARBA" id="ARBA00023186"/>
    </source>
</evidence>
<keyword evidence="6" id="KW-1185">Reference proteome</keyword>
<dbReference type="AlphaFoldDB" id="A0A8H4W9Z8"/>
<comment type="caution">
    <text evidence="5">The sequence shown here is derived from an EMBL/GenBank/DDBJ whole genome shotgun (WGS) entry which is preliminary data.</text>
</comment>
<dbReference type="PRINTS" id="PR00625">
    <property type="entry name" value="JDOMAIN"/>
</dbReference>
<dbReference type="Pfam" id="PF00226">
    <property type="entry name" value="DnaJ"/>
    <property type="match status" value="1"/>
</dbReference>
<feature type="region of interest" description="Disordered" evidence="3">
    <location>
        <begin position="90"/>
        <end position="111"/>
    </location>
</feature>
<keyword evidence="1" id="KW-0143">Chaperone</keyword>
<feature type="coiled-coil region" evidence="2">
    <location>
        <begin position="268"/>
        <end position="374"/>
    </location>
</feature>
<evidence type="ECO:0000256" key="2">
    <source>
        <dbReference type="SAM" id="Coils"/>
    </source>
</evidence>
<feature type="region of interest" description="Disordered" evidence="3">
    <location>
        <begin position="1"/>
        <end position="20"/>
    </location>
</feature>
<protein>
    <recommendedName>
        <fullName evidence="4">J domain-containing protein</fullName>
    </recommendedName>
</protein>
<dbReference type="PANTHER" id="PTHR44145">
    <property type="entry name" value="DNAJ HOMOLOG SUBFAMILY A MEMBER 3, MITOCHONDRIAL"/>
    <property type="match status" value="1"/>
</dbReference>
<dbReference type="PANTHER" id="PTHR44145:SF3">
    <property type="entry name" value="DNAJ HOMOLOG SUBFAMILY A MEMBER 3, MITOCHONDRIAL"/>
    <property type="match status" value="1"/>
</dbReference>
<evidence type="ECO:0000259" key="4">
    <source>
        <dbReference type="PROSITE" id="PS50076"/>
    </source>
</evidence>
<dbReference type="Proteomes" id="UP000566819">
    <property type="component" value="Unassembled WGS sequence"/>
</dbReference>
<keyword evidence="2" id="KW-0175">Coiled coil</keyword>
<accession>A0A8H4W9Z8</accession>
<evidence type="ECO:0000256" key="3">
    <source>
        <dbReference type="SAM" id="MobiDB-lite"/>
    </source>
</evidence>
<dbReference type="SMART" id="SM00271">
    <property type="entry name" value="DnaJ"/>
    <property type="match status" value="1"/>
</dbReference>
<organism evidence="5 6">
    <name type="scientific">Cudoniella acicularis</name>
    <dbReference type="NCBI Taxonomy" id="354080"/>
    <lineage>
        <taxon>Eukaryota</taxon>
        <taxon>Fungi</taxon>
        <taxon>Dikarya</taxon>
        <taxon>Ascomycota</taxon>
        <taxon>Pezizomycotina</taxon>
        <taxon>Leotiomycetes</taxon>
        <taxon>Helotiales</taxon>
        <taxon>Tricladiaceae</taxon>
        <taxon>Cudoniella</taxon>
    </lineage>
</organism>
<dbReference type="PROSITE" id="PS50076">
    <property type="entry name" value="DNAJ_2"/>
    <property type="match status" value="1"/>
</dbReference>
<reference evidence="5 6" key="1">
    <citation type="submission" date="2020-03" db="EMBL/GenBank/DDBJ databases">
        <title>Draft Genome Sequence of Cudoniella acicularis.</title>
        <authorList>
            <person name="Buettner E."/>
            <person name="Kellner H."/>
        </authorList>
    </citation>
    <scope>NUCLEOTIDE SEQUENCE [LARGE SCALE GENOMIC DNA]</scope>
    <source>
        <strain evidence="5 6">DSM 108380</strain>
    </source>
</reference>
<gene>
    <name evidence="5" type="ORF">G7Y89_g1730</name>
</gene>